<comment type="subcellular location">
    <subcellularLocation>
        <location evidence="6">Membrane</location>
        <topology evidence="6">Multi-pass membrane protein</topology>
    </subcellularLocation>
</comment>
<evidence type="ECO:0000313" key="8">
    <source>
        <dbReference type="EMBL" id="GAA3916228.1"/>
    </source>
</evidence>
<evidence type="ECO:0000256" key="6">
    <source>
        <dbReference type="RuleBase" id="RU362042"/>
    </source>
</evidence>
<keyword evidence="6" id="KW-1133">Transmembrane helix</keyword>
<comment type="similarity">
    <text evidence="2 6">Belongs to the peptidase S26 family.</text>
</comment>
<comment type="catalytic activity">
    <reaction evidence="1 6">
        <text>Cleavage of hydrophobic, N-terminal signal or leader sequences from secreted and periplasmic proteins.</text>
        <dbReference type="EC" id="3.4.21.89"/>
    </reaction>
</comment>
<dbReference type="PROSITE" id="PS00760">
    <property type="entry name" value="SPASE_I_2"/>
    <property type="match status" value="1"/>
</dbReference>
<evidence type="ECO:0000256" key="3">
    <source>
        <dbReference type="ARBA" id="ARBA00013208"/>
    </source>
</evidence>
<dbReference type="InterPro" id="IPR036286">
    <property type="entry name" value="LexA/Signal_pep-like_sf"/>
</dbReference>
<evidence type="ECO:0000256" key="5">
    <source>
        <dbReference type="ARBA" id="ARBA00022801"/>
    </source>
</evidence>
<organism evidence="8 9">
    <name type="scientific">Litoribacillus peritrichatus</name>
    <dbReference type="NCBI Taxonomy" id="718191"/>
    <lineage>
        <taxon>Bacteria</taxon>
        <taxon>Pseudomonadati</taxon>
        <taxon>Pseudomonadota</taxon>
        <taxon>Gammaproteobacteria</taxon>
        <taxon>Oceanospirillales</taxon>
        <taxon>Oceanospirillaceae</taxon>
        <taxon>Litoribacillus</taxon>
    </lineage>
</organism>
<feature type="transmembrane region" description="Helical" evidence="6">
    <location>
        <begin position="23"/>
        <end position="46"/>
    </location>
</feature>
<dbReference type="InterPro" id="IPR019757">
    <property type="entry name" value="Pept_S26A_signal_pept_1_Lys-AS"/>
</dbReference>
<keyword evidence="6" id="KW-0472">Membrane</keyword>
<dbReference type="CDD" id="cd06530">
    <property type="entry name" value="S26_SPase_I"/>
    <property type="match status" value="1"/>
</dbReference>
<dbReference type="RefSeq" id="WP_344795854.1">
    <property type="nucleotide sequence ID" value="NZ_BAABBN010000004.1"/>
</dbReference>
<dbReference type="EMBL" id="BAABBN010000004">
    <property type="protein sequence ID" value="GAA3916228.1"/>
    <property type="molecule type" value="Genomic_DNA"/>
</dbReference>
<dbReference type="PANTHER" id="PTHR43390:SF1">
    <property type="entry name" value="CHLOROPLAST PROCESSING PEPTIDASE"/>
    <property type="match status" value="1"/>
</dbReference>
<keyword evidence="5 6" id="KW-0378">Hydrolase</keyword>
<dbReference type="InterPro" id="IPR019533">
    <property type="entry name" value="Peptidase_S26"/>
</dbReference>
<evidence type="ECO:0000259" key="7">
    <source>
        <dbReference type="Pfam" id="PF10502"/>
    </source>
</evidence>
<comment type="caution">
    <text evidence="8">The sequence shown here is derived from an EMBL/GenBank/DDBJ whole genome shotgun (WGS) entry which is preliminary data.</text>
</comment>
<name>A0ABP7M771_9GAMM</name>
<proteinExistence type="inferred from homology"/>
<dbReference type="Proteomes" id="UP001501565">
    <property type="component" value="Unassembled WGS sequence"/>
</dbReference>
<evidence type="ECO:0000256" key="4">
    <source>
        <dbReference type="ARBA" id="ARBA00019232"/>
    </source>
</evidence>
<dbReference type="SUPFAM" id="SSF51306">
    <property type="entry name" value="LexA/Signal peptidase"/>
    <property type="match status" value="1"/>
</dbReference>
<feature type="domain" description="Peptidase S26" evidence="7">
    <location>
        <begin position="122"/>
        <end position="249"/>
    </location>
</feature>
<feature type="transmembrane region" description="Helical" evidence="6">
    <location>
        <begin position="53"/>
        <end position="73"/>
    </location>
</feature>
<evidence type="ECO:0000256" key="2">
    <source>
        <dbReference type="ARBA" id="ARBA00009370"/>
    </source>
</evidence>
<sequence length="267" mass="29301">MLYDRSPTTAGFFSIIYPGLGQLYAGSLSKGIGCLGFILLTMLALGSLGVLSTFWGCLILVSAIIAVYIYSIVDAVSLAKKSGPNYQPARFNSWYGYLGFIAATQAVFFAVGMKSDTLLGYSLVEMSSDSMRPQAEYQDLVLVDTRDFSLEVGKPVAFLMPNTAFKKDIKRVAGLPGDRISIIYGKVYRNGQHEGLLDVEAQYRQRELSESMNEKIVPQGHVFVLGDDRDNSNDSRFWGHLPFENILGAPTEILVSANLSQLGHSLQ</sequence>
<dbReference type="PRINTS" id="PR00727">
    <property type="entry name" value="LEADERPTASE"/>
</dbReference>
<dbReference type="Pfam" id="PF10502">
    <property type="entry name" value="Peptidase_S26"/>
    <property type="match status" value="1"/>
</dbReference>
<keyword evidence="6" id="KW-0812">Transmembrane</keyword>
<dbReference type="PANTHER" id="PTHR43390">
    <property type="entry name" value="SIGNAL PEPTIDASE I"/>
    <property type="match status" value="1"/>
</dbReference>
<feature type="transmembrane region" description="Helical" evidence="6">
    <location>
        <begin position="93"/>
        <end position="113"/>
    </location>
</feature>
<keyword evidence="9" id="KW-1185">Reference proteome</keyword>
<gene>
    <name evidence="8" type="ORF">GCM10022277_08660</name>
</gene>
<dbReference type="EC" id="3.4.21.89" evidence="3 6"/>
<keyword evidence="6" id="KW-0645">Protease</keyword>
<accession>A0ABP7M771</accession>
<reference evidence="9" key="1">
    <citation type="journal article" date="2019" name="Int. J. Syst. Evol. Microbiol.">
        <title>The Global Catalogue of Microorganisms (GCM) 10K type strain sequencing project: providing services to taxonomists for standard genome sequencing and annotation.</title>
        <authorList>
            <consortium name="The Broad Institute Genomics Platform"/>
            <consortium name="The Broad Institute Genome Sequencing Center for Infectious Disease"/>
            <person name="Wu L."/>
            <person name="Ma J."/>
        </authorList>
    </citation>
    <scope>NUCLEOTIDE SEQUENCE [LARGE SCALE GENOMIC DNA]</scope>
    <source>
        <strain evidence="9">JCM 17551</strain>
    </source>
</reference>
<dbReference type="NCBIfam" id="TIGR02227">
    <property type="entry name" value="sigpep_I_bact"/>
    <property type="match status" value="1"/>
</dbReference>
<dbReference type="Gene3D" id="2.10.109.10">
    <property type="entry name" value="Umud Fragment, subunit A"/>
    <property type="match status" value="1"/>
</dbReference>
<evidence type="ECO:0000313" key="9">
    <source>
        <dbReference type="Proteomes" id="UP001501565"/>
    </source>
</evidence>
<protein>
    <recommendedName>
        <fullName evidence="4 6">Signal peptidase I</fullName>
        <ecNumber evidence="3 6">3.4.21.89</ecNumber>
    </recommendedName>
</protein>
<evidence type="ECO:0000256" key="1">
    <source>
        <dbReference type="ARBA" id="ARBA00000677"/>
    </source>
</evidence>
<dbReference type="InterPro" id="IPR000223">
    <property type="entry name" value="Pept_S26A_signal_pept_1"/>
</dbReference>